<dbReference type="PROSITE" id="PS51157">
    <property type="entry name" value="ZF_UBR"/>
    <property type="match status" value="1"/>
</dbReference>
<dbReference type="InterPro" id="IPR013083">
    <property type="entry name" value="Znf_RING/FYVE/PHD"/>
</dbReference>
<accession>A0A367KE43</accession>
<feature type="domain" description="UBR-type" evidence="5">
    <location>
        <begin position="34"/>
        <end position="102"/>
    </location>
</feature>
<keyword evidence="2" id="KW-0863">Zinc-finger</keyword>
<dbReference type="PANTHER" id="PTHR13513:SF9">
    <property type="entry name" value="E3 UBIQUITIN-PROTEIN LIGASE UBR7-RELATED"/>
    <property type="match status" value="1"/>
</dbReference>
<dbReference type="GO" id="GO:0061630">
    <property type="term" value="F:ubiquitin protein ligase activity"/>
    <property type="evidence" value="ECO:0007669"/>
    <property type="project" value="InterPro"/>
</dbReference>
<keyword evidence="1" id="KW-0479">Metal-binding</keyword>
<dbReference type="Pfam" id="PF02207">
    <property type="entry name" value="zf-UBR"/>
    <property type="match status" value="1"/>
</dbReference>
<evidence type="ECO:0000313" key="6">
    <source>
        <dbReference type="EMBL" id="RCI00112.1"/>
    </source>
</evidence>
<evidence type="ECO:0000313" key="7">
    <source>
        <dbReference type="Proteomes" id="UP000253551"/>
    </source>
</evidence>
<gene>
    <name evidence="6" type="ORF">CU098_010071</name>
</gene>
<dbReference type="InterPro" id="IPR003126">
    <property type="entry name" value="Znf_UBR"/>
</dbReference>
<dbReference type="STRING" id="4846.A0A367KE43"/>
<protein>
    <recommendedName>
        <fullName evidence="5">UBR-type domain-containing protein</fullName>
    </recommendedName>
</protein>
<keyword evidence="3" id="KW-0862">Zinc</keyword>
<dbReference type="PANTHER" id="PTHR13513">
    <property type="entry name" value="E3 UBIQUITIN-PROTEIN LIGASE UBR7"/>
    <property type="match status" value="1"/>
</dbReference>
<reference evidence="6 7" key="1">
    <citation type="journal article" date="2018" name="G3 (Bethesda)">
        <title>Phylogenetic and Phylogenomic Definition of Rhizopus Species.</title>
        <authorList>
            <person name="Gryganskyi A.P."/>
            <person name="Golan J."/>
            <person name="Dolatabadi S."/>
            <person name="Mondo S."/>
            <person name="Robb S."/>
            <person name="Idnurm A."/>
            <person name="Muszewska A."/>
            <person name="Steczkiewicz K."/>
            <person name="Masonjones S."/>
            <person name="Liao H.L."/>
            <person name="Gajdeczka M.T."/>
            <person name="Anike F."/>
            <person name="Vuek A."/>
            <person name="Anishchenko I.M."/>
            <person name="Voigt K."/>
            <person name="de Hoog G.S."/>
            <person name="Smith M.E."/>
            <person name="Heitman J."/>
            <person name="Vilgalys R."/>
            <person name="Stajich J.E."/>
        </authorList>
    </citation>
    <scope>NUCLEOTIDE SEQUENCE [LARGE SCALE GENOMIC DNA]</scope>
    <source>
        <strain evidence="6 7">LSU 92-RS-03</strain>
    </source>
</reference>
<dbReference type="InterPro" id="IPR040204">
    <property type="entry name" value="UBR7"/>
</dbReference>
<evidence type="ECO:0000256" key="1">
    <source>
        <dbReference type="ARBA" id="ARBA00022723"/>
    </source>
</evidence>
<dbReference type="CDD" id="cd19677">
    <property type="entry name" value="UBR-box_UBR7"/>
    <property type="match status" value="1"/>
</dbReference>
<evidence type="ECO:0000256" key="2">
    <source>
        <dbReference type="ARBA" id="ARBA00022771"/>
    </source>
</evidence>
<proteinExistence type="predicted"/>
<dbReference type="InterPro" id="IPR047506">
    <property type="entry name" value="UBR7-like_UBR-box"/>
</dbReference>
<dbReference type="Gene3D" id="3.30.40.10">
    <property type="entry name" value="Zinc/RING finger domain, C3HC4 (zinc finger)"/>
    <property type="match status" value="1"/>
</dbReference>
<dbReference type="OrthoDB" id="5795902at2759"/>
<name>A0A367KE43_RHIST</name>
<evidence type="ECO:0000256" key="4">
    <source>
        <dbReference type="PROSITE-ProRule" id="PRU00508"/>
    </source>
</evidence>
<dbReference type="SMART" id="SM00396">
    <property type="entry name" value="ZnF_UBR1"/>
    <property type="match status" value="1"/>
</dbReference>
<dbReference type="GO" id="GO:0008270">
    <property type="term" value="F:zinc ion binding"/>
    <property type="evidence" value="ECO:0007669"/>
    <property type="project" value="UniProtKB-KW"/>
</dbReference>
<sequence length="250" mass="29149">MTQSNENTMTALDYIQKQEELEREAREALPGKFEKCTFPLGYIRQPVYACKTCDSLSGMCYSCSMSCHADHELLELFAKRHFRCDCGLLDKFDNHPCSLTIPAKKIIKTNDENKYNHNFRGFYCRCGQLYDPEKEEGTMFQCITCEDWFHEQCIGNCLEAYKSNDIEFLFNEEKTHEPEEDEDAGRSLLEIGMEQLERIERVQVIESLMAYKDLANDLKSYFSSFKNSGKIVTKEDINDFFAVSEFNLIY</sequence>
<dbReference type="SUPFAM" id="SSF57903">
    <property type="entry name" value="FYVE/PHD zinc finger"/>
    <property type="match status" value="1"/>
</dbReference>
<dbReference type="InterPro" id="IPR011011">
    <property type="entry name" value="Znf_FYVE_PHD"/>
</dbReference>
<dbReference type="GO" id="GO:0005737">
    <property type="term" value="C:cytoplasm"/>
    <property type="evidence" value="ECO:0007669"/>
    <property type="project" value="TreeGrafter"/>
</dbReference>
<feature type="zinc finger region" description="UBR-type" evidence="4">
    <location>
        <begin position="34"/>
        <end position="102"/>
    </location>
</feature>
<dbReference type="Proteomes" id="UP000253551">
    <property type="component" value="Unassembled WGS sequence"/>
</dbReference>
<keyword evidence="7" id="KW-1185">Reference proteome</keyword>
<dbReference type="AlphaFoldDB" id="A0A367KE43"/>
<dbReference type="EMBL" id="PJQM01001876">
    <property type="protein sequence ID" value="RCI00112.1"/>
    <property type="molecule type" value="Genomic_DNA"/>
</dbReference>
<organism evidence="6 7">
    <name type="scientific">Rhizopus stolonifer</name>
    <name type="common">Rhizopus nigricans</name>
    <dbReference type="NCBI Taxonomy" id="4846"/>
    <lineage>
        <taxon>Eukaryota</taxon>
        <taxon>Fungi</taxon>
        <taxon>Fungi incertae sedis</taxon>
        <taxon>Mucoromycota</taxon>
        <taxon>Mucoromycotina</taxon>
        <taxon>Mucoromycetes</taxon>
        <taxon>Mucorales</taxon>
        <taxon>Mucorineae</taxon>
        <taxon>Rhizopodaceae</taxon>
        <taxon>Rhizopus</taxon>
    </lineage>
</organism>
<evidence type="ECO:0000259" key="5">
    <source>
        <dbReference type="PROSITE" id="PS51157"/>
    </source>
</evidence>
<evidence type="ECO:0000256" key="3">
    <source>
        <dbReference type="ARBA" id="ARBA00022833"/>
    </source>
</evidence>
<comment type="caution">
    <text evidence="6">The sequence shown here is derived from an EMBL/GenBank/DDBJ whole genome shotgun (WGS) entry which is preliminary data.</text>
</comment>